<keyword evidence="3" id="KW-1185">Reference proteome</keyword>
<feature type="domain" description="N-acetyltransferase" evidence="1">
    <location>
        <begin position="155"/>
        <end position="230"/>
    </location>
</feature>
<reference evidence="2 3" key="1">
    <citation type="submission" date="2016-10" db="EMBL/GenBank/DDBJ databases">
        <authorList>
            <person name="de Groot N.N."/>
        </authorList>
    </citation>
    <scope>NUCLEOTIDE SEQUENCE [LARGE SCALE GENOMIC DNA]</scope>
    <source>
        <strain evidence="2 3">DSM 20117</strain>
    </source>
</reference>
<organism evidence="2 3">
    <name type="scientific">Crystallibacter crystallopoietes</name>
    <dbReference type="NCBI Taxonomy" id="37928"/>
    <lineage>
        <taxon>Bacteria</taxon>
        <taxon>Bacillati</taxon>
        <taxon>Actinomycetota</taxon>
        <taxon>Actinomycetes</taxon>
        <taxon>Micrococcales</taxon>
        <taxon>Micrococcaceae</taxon>
        <taxon>Crystallibacter</taxon>
    </lineage>
</organism>
<dbReference type="GO" id="GO:0016747">
    <property type="term" value="F:acyltransferase activity, transferring groups other than amino-acyl groups"/>
    <property type="evidence" value="ECO:0007669"/>
    <property type="project" value="InterPro"/>
</dbReference>
<dbReference type="KEGG" id="acry:AC20117_11670"/>
<dbReference type="InterPro" id="IPR016181">
    <property type="entry name" value="Acyl_CoA_acyltransferase"/>
</dbReference>
<name>A0A1H1AXG0_9MICC</name>
<protein>
    <submittedName>
        <fullName evidence="2">Acetyltransferase (GNAT) family protein</fullName>
    </submittedName>
</protein>
<dbReference type="SUPFAM" id="SSF55729">
    <property type="entry name" value="Acyl-CoA N-acyltransferases (Nat)"/>
    <property type="match status" value="1"/>
</dbReference>
<dbReference type="EMBL" id="FNKH01000002">
    <property type="protein sequence ID" value="SDQ44340.1"/>
    <property type="molecule type" value="Genomic_DNA"/>
</dbReference>
<evidence type="ECO:0000313" key="2">
    <source>
        <dbReference type="EMBL" id="SDQ44340.1"/>
    </source>
</evidence>
<gene>
    <name evidence="2" type="ORF">SAMN04489742_1133</name>
</gene>
<proteinExistence type="predicted"/>
<dbReference type="Proteomes" id="UP000181917">
    <property type="component" value="Unassembled WGS sequence"/>
</dbReference>
<dbReference type="AlphaFoldDB" id="A0A1H1AXG0"/>
<keyword evidence="2" id="KW-0808">Transferase</keyword>
<dbReference type="InterPro" id="IPR000182">
    <property type="entry name" value="GNAT_dom"/>
</dbReference>
<dbReference type="STRING" id="37928.SAMN04489742_1133"/>
<dbReference type="RefSeq" id="WP_074699592.1">
    <property type="nucleotide sequence ID" value="NZ_CP018863.1"/>
</dbReference>
<dbReference type="CDD" id="cd04301">
    <property type="entry name" value="NAT_SF"/>
    <property type="match status" value="1"/>
</dbReference>
<dbReference type="Pfam" id="PF13673">
    <property type="entry name" value="Acetyltransf_10"/>
    <property type="match status" value="1"/>
</dbReference>
<evidence type="ECO:0000313" key="3">
    <source>
        <dbReference type="Proteomes" id="UP000181917"/>
    </source>
</evidence>
<dbReference type="Gene3D" id="3.40.630.30">
    <property type="match status" value="1"/>
</dbReference>
<evidence type="ECO:0000259" key="1">
    <source>
        <dbReference type="Pfam" id="PF13673"/>
    </source>
</evidence>
<dbReference type="OrthoDB" id="3576548at2"/>
<accession>A0A1H1AXG0</accession>
<sequence>MPAPDVPSVTVRPATPTDLTTMAAWQCRYVPDGLFPQMGERFVRRWHASFLDSPFGIALVAERVDDQGAQAVGFLVGSTDQFRHIDDVVRRHRVRLALAGLLALAQRPRLGAHFVRTRGRAYLKRILTPKSRRTPTAVPAARTEATAASGGQIAVVTAIAVDSAARGTGAGQELLSRFLEDAHTAGATRAELVALLGEGSAAPFYERLNWSAVDEHPTRDGMRARTYRYDLGDNGR</sequence>